<dbReference type="RefSeq" id="WP_371570702.1">
    <property type="nucleotide sequence ID" value="NZ_JASMRN010000008.1"/>
</dbReference>
<protein>
    <submittedName>
        <fullName evidence="2">Uncharacterized protein</fullName>
    </submittedName>
</protein>
<sequence>MKQIKIGNFTFSKKAIQSIITGLFCTGILIGALIAHRIKTESNFDFGLFIIFIVPIWFVLKSKLKTEIIKDK</sequence>
<evidence type="ECO:0000313" key="2">
    <source>
        <dbReference type="EMBL" id="MEZ7515909.1"/>
    </source>
</evidence>
<keyword evidence="1" id="KW-0472">Membrane</keyword>
<evidence type="ECO:0000256" key="1">
    <source>
        <dbReference type="SAM" id="Phobius"/>
    </source>
</evidence>
<keyword evidence="1" id="KW-1133">Transmembrane helix</keyword>
<comment type="caution">
    <text evidence="2">The sequence shown here is derived from an EMBL/GenBank/DDBJ whole genome shotgun (WGS) entry which is preliminary data.</text>
</comment>
<proteinExistence type="predicted"/>
<dbReference type="Proteomes" id="UP001568894">
    <property type="component" value="Unassembled WGS sequence"/>
</dbReference>
<reference evidence="2 3" key="1">
    <citation type="submission" date="2023-05" db="EMBL/GenBank/DDBJ databases">
        <title>Adaptations of aquatic viruses from atmosphere-close ecosystems of the Central Arctic Ocean.</title>
        <authorList>
            <person name="Rahlff J."/>
            <person name="Holmfeldt K."/>
        </authorList>
    </citation>
    <scope>NUCLEOTIDE SEQUENCE [LARGE SCALE GENOMIC DNA]</scope>
    <source>
        <strain evidence="2 3">Arc14</strain>
    </source>
</reference>
<evidence type="ECO:0000313" key="3">
    <source>
        <dbReference type="Proteomes" id="UP001568894"/>
    </source>
</evidence>
<organism evidence="2 3">
    <name type="scientific">Flavobacterium frigidarium</name>
    <dbReference type="NCBI Taxonomy" id="99286"/>
    <lineage>
        <taxon>Bacteria</taxon>
        <taxon>Pseudomonadati</taxon>
        <taxon>Bacteroidota</taxon>
        <taxon>Flavobacteriia</taxon>
        <taxon>Flavobacteriales</taxon>
        <taxon>Flavobacteriaceae</taxon>
        <taxon>Flavobacterium</taxon>
    </lineage>
</organism>
<keyword evidence="3" id="KW-1185">Reference proteome</keyword>
<gene>
    <name evidence="2" type="ORF">QO192_11525</name>
</gene>
<accession>A0ABV4KE30</accession>
<dbReference type="EMBL" id="JASMRN010000008">
    <property type="protein sequence ID" value="MEZ7515909.1"/>
    <property type="molecule type" value="Genomic_DNA"/>
</dbReference>
<feature type="transmembrane region" description="Helical" evidence="1">
    <location>
        <begin position="44"/>
        <end position="60"/>
    </location>
</feature>
<feature type="transmembrane region" description="Helical" evidence="1">
    <location>
        <begin position="20"/>
        <end position="38"/>
    </location>
</feature>
<keyword evidence="1" id="KW-0812">Transmembrane</keyword>
<name>A0ABV4KE30_9FLAO</name>